<reference evidence="2 3" key="1">
    <citation type="journal article" date="2018" name="Front. Microbiol.">
        <title>Hydrolytic Capabilities as a Key to Environmental Success: Chitinolytic and Cellulolytic Acidobacteria From Acidic Sub-arctic Soils and Boreal Peatlands.</title>
        <authorList>
            <person name="Belova S.E."/>
            <person name="Ravin N.V."/>
            <person name="Pankratov T.A."/>
            <person name="Rakitin A.L."/>
            <person name="Ivanova A.A."/>
            <person name="Beletsky A.V."/>
            <person name="Mardanov A.V."/>
            <person name="Sinninghe Damste J.S."/>
            <person name="Dedysh S.N."/>
        </authorList>
    </citation>
    <scope>NUCLEOTIDE SEQUENCE [LARGE SCALE GENOMIC DNA]</scope>
    <source>
        <strain evidence="2 3">SBC82</strain>
    </source>
</reference>
<evidence type="ECO:0000256" key="1">
    <source>
        <dbReference type="SAM" id="MobiDB-lite"/>
    </source>
</evidence>
<dbReference type="OrthoDB" id="8482296at2"/>
<sequence>MSEGLRNRSVLLLILFAVTRCLGQIHLPGGITVTDPRQQGRPNRPVNPRGNVGRPDPDKVCPQMESWLQSLSKEYPGVDLAHTVSDKIQQMAIPLFADDPFQKQFGVSYSKLSDEDRKQFFSTHVIPCQTSRQYAQQTIVLQVFGSAFRPASASVGPLSPNQLVPALDRLASARAALQKDEQLLQSMQPTAETSDQAASLQEKRKDELARVWPSEKTQFLASVKDAITRSAEPALEAHLKPLLSAPASPESAGQLKDAPRKYAALFQAVPAEQRSALEAKLADRRSQVLREMLPPQQAKADSFPATRQGLDDGAEWFSAFQSVFLDPPAIPEAVSLAKSYITRREATLAKMAPRFRQTIETTGDPESVAFLFDDVFRLQDDRETDVYRQLVVARTARAEILTRKAELARRAEEEKAEQAALRRGDIVASSLKTADLANAVLFRALYTGDFAHSGIERANVIFVDMFAGYLETYGKSCPANLPADKVEMSVKECARSQHLVNGYGLQVSPDTCIEWRRRPIGVYADPRAFAAKVDLEDAAQRNGMRSFLQVLGSKDPVGDTAGQMKDMIGSSISLSRDIPKLIAENGCTSKALARLQENLTRFATGEDPVHLSGYVPDASKATSAQNLDTHSLADDLIRANAAGWLMNQYLGLESVKVDDQLDTQGRPRHIHATYDQKGVTRQGAVEIAFVDGVPSCLYFEDDPDNCKAPNPSIVRRYENGEYRKKSGR</sequence>
<accession>A0A2Z5G0H8</accession>
<gene>
    <name evidence="2" type="ORF">ACPOL_3384</name>
</gene>
<proteinExistence type="predicted"/>
<dbReference type="AlphaFoldDB" id="A0A2Z5G0H8"/>
<dbReference type="Proteomes" id="UP000253606">
    <property type="component" value="Chromosome"/>
</dbReference>
<keyword evidence="3" id="KW-1185">Reference proteome</keyword>
<feature type="region of interest" description="Disordered" evidence="1">
    <location>
        <begin position="31"/>
        <end position="57"/>
    </location>
</feature>
<name>A0A2Z5G0H8_9BACT</name>
<protein>
    <submittedName>
        <fullName evidence="2">Uncharacterized protein</fullName>
    </submittedName>
</protein>
<dbReference type="KEGG" id="abas:ACPOL_3384"/>
<organism evidence="2 3">
    <name type="scientific">Acidisarcina polymorpha</name>
    <dbReference type="NCBI Taxonomy" id="2211140"/>
    <lineage>
        <taxon>Bacteria</taxon>
        <taxon>Pseudomonadati</taxon>
        <taxon>Acidobacteriota</taxon>
        <taxon>Terriglobia</taxon>
        <taxon>Terriglobales</taxon>
        <taxon>Acidobacteriaceae</taxon>
        <taxon>Acidisarcina</taxon>
    </lineage>
</organism>
<evidence type="ECO:0000313" key="3">
    <source>
        <dbReference type="Proteomes" id="UP000253606"/>
    </source>
</evidence>
<dbReference type="EMBL" id="CP030840">
    <property type="protein sequence ID" value="AXC12673.1"/>
    <property type="molecule type" value="Genomic_DNA"/>
</dbReference>
<evidence type="ECO:0000313" key="2">
    <source>
        <dbReference type="EMBL" id="AXC12673.1"/>
    </source>
</evidence>
<dbReference type="RefSeq" id="WP_150133018.1">
    <property type="nucleotide sequence ID" value="NZ_CP030840.1"/>
</dbReference>